<comment type="function">
    <text evidence="13">Plays a critical role in the incorporation of lipoproteins in the outer membrane after they are released by the LolA protein.</text>
</comment>
<accession>A0A7G8Q6U5</accession>
<evidence type="ECO:0000256" key="2">
    <source>
        <dbReference type="ARBA" id="ARBA00009696"/>
    </source>
</evidence>
<evidence type="ECO:0000256" key="1">
    <source>
        <dbReference type="ARBA" id="ARBA00004459"/>
    </source>
</evidence>
<evidence type="ECO:0000256" key="10">
    <source>
        <dbReference type="ARBA" id="ARBA00023186"/>
    </source>
</evidence>
<evidence type="ECO:0000256" key="4">
    <source>
        <dbReference type="ARBA" id="ARBA00016202"/>
    </source>
</evidence>
<dbReference type="GO" id="GO:0015031">
    <property type="term" value="P:protein transport"/>
    <property type="evidence" value="ECO:0007669"/>
    <property type="project" value="UniProtKB-KW"/>
</dbReference>
<keyword evidence="5 13" id="KW-0813">Transport</keyword>
<keyword evidence="10 13" id="KW-0143">Chaperone</keyword>
<dbReference type="KEGG" id="dtl:H8F01_05015"/>
<evidence type="ECO:0000313" key="16">
    <source>
        <dbReference type="Proteomes" id="UP000515873"/>
    </source>
</evidence>
<feature type="signal peptide" evidence="14">
    <location>
        <begin position="1"/>
        <end position="24"/>
    </location>
</feature>
<name>A0A7G8Q6U5_9GAMM</name>
<keyword evidence="7 13" id="KW-0653">Protein transport</keyword>
<dbReference type="HAMAP" id="MF_00233">
    <property type="entry name" value="LolB"/>
    <property type="match status" value="1"/>
</dbReference>
<dbReference type="GO" id="GO:0044874">
    <property type="term" value="P:lipoprotein localization to outer membrane"/>
    <property type="evidence" value="ECO:0007669"/>
    <property type="project" value="UniProtKB-UniRule"/>
</dbReference>
<dbReference type="PROSITE" id="PS51257">
    <property type="entry name" value="PROKAR_LIPOPROTEIN"/>
    <property type="match status" value="1"/>
</dbReference>
<dbReference type="Proteomes" id="UP000515873">
    <property type="component" value="Chromosome"/>
</dbReference>
<evidence type="ECO:0000256" key="9">
    <source>
        <dbReference type="ARBA" id="ARBA00023139"/>
    </source>
</evidence>
<evidence type="ECO:0000256" key="7">
    <source>
        <dbReference type="ARBA" id="ARBA00022927"/>
    </source>
</evidence>
<sequence>MKLSIRLLAAALPLLLAACAPKEAVRPQPKADYAVLLNEQRAREHLLAKADHWVLQGKIGVSGEVNGKKDGGSGTLTWTQNGESYDFVVRGPVGSKSFKLSVTPDGAVLEGLDGGPQRSPDAESLVQNALGWRVPLRNLRAWVLGTRADSGPAELQFGNDGLPSTLTQDSWTVSYPAWNNTREPAVPSKVFAANPPYSVRLSIESWNIQQ</sequence>
<evidence type="ECO:0000256" key="5">
    <source>
        <dbReference type="ARBA" id="ARBA00022448"/>
    </source>
</evidence>
<evidence type="ECO:0000256" key="13">
    <source>
        <dbReference type="HAMAP-Rule" id="MF_00233"/>
    </source>
</evidence>
<keyword evidence="8 13" id="KW-0472">Membrane</keyword>
<keyword evidence="9 13" id="KW-0564">Palmitate</keyword>
<evidence type="ECO:0000313" key="15">
    <source>
        <dbReference type="EMBL" id="QNK02503.1"/>
    </source>
</evidence>
<dbReference type="Gene3D" id="2.50.20.10">
    <property type="entry name" value="Lipoprotein localisation LolA/LolB/LppX"/>
    <property type="match status" value="1"/>
</dbReference>
<comment type="subcellular location">
    <subcellularLocation>
        <location evidence="1 13">Cell outer membrane</location>
        <topology evidence="1 13">Lipid-anchor</topology>
    </subcellularLocation>
</comment>
<keyword evidence="6 13" id="KW-0732">Signal</keyword>
<reference evidence="15 16" key="1">
    <citation type="submission" date="2020-08" db="EMBL/GenBank/DDBJ databases">
        <title>Dyella sp. G9 isolated from forest soil.</title>
        <authorList>
            <person name="Fu J."/>
            <person name="Qiu L."/>
        </authorList>
    </citation>
    <scope>NUCLEOTIDE SEQUENCE [LARGE SCALE GENOMIC DNA]</scope>
    <source>
        <strain evidence="15 16">G9</strain>
    </source>
</reference>
<dbReference type="CDD" id="cd16326">
    <property type="entry name" value="LolB"/>
    <property type="match status" value="1"/>
</dbReference>
<dbReference type="NCBIfam" id="TIGR00548">
    <property type="entry name" value="lolB"/>
    <property type="match status" value="1"/>
</dbReference>
<comment type="subunit">
    <text evidence="3 13">Monomer.</text>
</comment>
<dbReference type="RefSeq" id="WP_187057935.1">
    <property type="nucleotide sequence ID" value="NZ_CP060412.1"/>
</dbReference>
<keyword evidence="11 13" id="KW-0998">Cell outer membrane</keyword>
<dbReference type="InterPro" id="IPR029046">
    <property type="entry name" value="LolA/LolB/LppX"/>
</dbReference>
<keyword evidence="12 13" id="KW-0449">Lipoprotein</keyword>
<evidence type="ECO:0000256" key="3">
    <source>
        <dbReference type="ARBA" id="ARBA00011245"/>
    </source>
</evidence>
<dbReference type="InterPro" id="IPR004565">
    <property type="entry name" value="OM_lipoprot_LolB"/>
</dbReference>
<dbReference type="GO" id="GO:0009279">
    <property type="term" value="C:cell outer membrane"/>
    <property type="evidence" value="ECO:0007669"/>
    <property type="project" value="UniProtKB-SubCell"/>
</dbReference>
<protein>
    <recommendedName>
        <fullName evidence="4 13">Outer-membrane lipoprotein LolB</fullName>
    </recommendedName>
</protein>
<comment type="similarity">
    <text evidence="2 13">Belongs to the LolB family.</text>
</comment>
<evidence type="ECO:0000256" key="14">
    <source>
        <dbReference type="SAM" id="SignalP"/>
    </source>
</evidence>
<evidence type="ECO:0000256" key="11">
    <source>
        <dbReference type="ARBA" id="ARBA00023237"/>
    </source>
</evidence>
<dbReference type="AlphaFoldDB" id="A0A7G8Q6U5"/>
<evidence type="ECO:0000256" key="6">
    <source>
        <dbReference type="ARBA" id="ARBA00022729"/>
    </source>
</evidence>
<keyword evidence="16" id="KW-1185">Reference proteome</keyword>
<dbReference type="Pfam" id="PF03550">
    <property type="entry name" value="LolB"/>
    <property type="match status" value="1"/>
</dbReference>
<feature type="chain" id="PRO_5028847150" description="Outer-membrane lipoprotein LolB" evidence="14">
    <location>
        <begin position="25"/>
        <end position="210"/>
    </location>
</feature>
<evidence type="ECO:0000256" key="8">
    <source>
        <dbReference type="ARBA" id="ARBA00023136"/>
    </source>
</evidence>
<dbReference type="SUPFAM" id="SSF89392">
    <property type="entry name" value="Prokaryotic lipoproteins and lipoprotein localization factors"/>
    <property type="match status" value="1"/>
</dbReference>
<gene>
    <name evidence="13 15" type="primary">lolB</name>
    <name evidence="15" type="ORF">H8F01_05015</name>
</gene>
<evidence type="ECO:0000256" key="12">
    <source>
        <dbReference type="ARBA" id="ARBA00023288"/>
    </source>
</evidence>
<proteinExistence type="inferred from homology"/>
<organism evidence="15 16">
    <name type="scientific">Dyella telluris</name>
    <dbReference type="NCBI Taxonomy" id="2763498"/>
    <lineage>
        <taxon>Bacteria</taxon>
        <taxon>Pseudomonadati</taxon>
        <taxon>Pseudomonadota</taxon>
        <taxon>Gammaproteobacteria</taxon>
        <taxon>Lysobacterales</taxon>
        <taxon>Rhodanobacteraceae</taxon>
        <taxon>Dyella</taxon>
    </lineage>
</organism>
<dbReference type="EMBL" id="CP060412">
    <property type="protein sequence ID" value="QNK02503.1"/>
    <property type="molecule type" value="Genomic_DNA"/>
</dbReference>